<sequence length="234" mass="25620">MADSRDRLMRAVDIAQVFYGTRSGTLGIFFDESRELLVSPGRRRGPMGVGGGRLRDSGFGTLGSGIRLGRSLFRSQTPALGRENAPCTGRGRGRRRAVSYRLGEREGLAIETPTIPEDEGDVNSNVSSGDQLEHNFSTPTPTARLKKPALHQSATCQIFCLVSPIRMRGIGPSYTSKETLELHRHRRESCNGGTAEIEEDSQCQESRKAKQSPHLGVNALIFTAFRISENNCKA</sequence>
<evidence type="ECO:0000256" key="1">
    <source>
        <dbReference type="SAM" id="MobiDB-lite"/>
    </source>
</evidence>
<dbReference type="EMBL" id="VEPZ02001322">
    <property type="protein sequence ID" value="KAE8680589.1"/>
    <property type="molecule type" value="Genomic_DNA"/>
</dbReference>
<keyword evidence="3" id="KW-1185">Reference proteome</keyword>
<feature type="compositionally biased region" description="Polar residues" evidence="1">
    <location>
        <begin position="122"/>
        <end position="141"/>
    </location>
</feature>
<evidence type="ECO:0000313" key="3">
    <source>
        <dbReference type="Proteomes" id="UP000436088"/>
    </source>
</evidence>
<feature type="region of interest" description="Disordered" evidence="1">
    <location>
        <begin position="110"/>
        <end position="146"/>
    </location>
</feature>
<accession>A0A6A2YMP1</accession>
<reference evidence="2" key="1">
    <citation type="submission" date="2019-09" db="EMBL/GenBank/DDBJ databases">
        <title>Draft genome information of white flower Hibiscus syriacus.</title>
        <authorList>
            <person name="Kim Y.-M."/>
        </authorList>
    </citation>
    <scope>NUCLEOTIDE SEQUENCE [LARGE SCALE GENOMIC DNA]</scope>
    <source>
        <strain evidence="2">YM2019G1</strain>
    </source>
</reference>
<comment type="caution">
    <text evidence="2">The sequence shown here is derived from an EMBL/GenBank/DDBJ whole genome shotgun (WGS) entry which is preliminary data.</text>
</comment>
<name>A0A6A2YMP1_HIBSY</name>
<protein>
    <submittedName>
        <fullName evidence="2">CYP712 protein</fullName>
    </submittedName>
</protein>
<gene>
    <name evidence="2" type="ORF">F3Y22_tig00111377pilonHSYRG00013</name>
</gene>
<organism evidence="2 3">
    <name type="scientific">Hibiscus syriacus</name>
    <name type="common">Rose of Sharon</name>
    <dbReference type="NCBI Taxonomy" id="106335"/>
    <lineage>
        <taxon>Eukaryota</taxon>
        <taxon>Viridiplantae</taxon>
        <taxon>Streptophyta</taxon>
        <taxon>Embryophyta</taxon>
        <taxon>Tracheophyta</taxon>
        <taxon>Spermatophyta</taxon>
        <taxon>Magnoliopsida</taxon>
        <taxon>eudicotyledons</taxon>
        <taxon>Gunneridae</taxon>
        <taxon>Pentapetalae</taxon>
        <taxon>rosids</taxon>
        <taxon>malvids</taxon>
        <taxon>Malvales</taxon>
        <taxon>Malvaceae</taxon>
        <taxon>Malvoideae</taxon>
        <taxon>Hibiscus</taxon>
    </lineage>
</organism>
<dbReference type="Proteomes" id="UP000436088">
    <property type="component" value="Unassembled WGS sequence"/>
</dbReference>
<dbReference type="AlphaFoldDB" id="A0A6A2YMP1"/>
<evidence type="ECO:0000313" key="2">
    <source>
        <dbReference type="EMBL" id="KAE8680589.1"/>
    </source>
</evidence>
<proteinExistence type="predicted"/>